<dbReference type="AlphaFoldDB" id="M2NFP8"/>
<organism evidence="2 3">
    <name type="scientific">Baudoinia panamericana (strain UAMH 10762)</name>
    <name type="common">Angels' share fungus</name>
    <name type="synonym">Baudoinia compniacensis (strain UAMH 10762)</name>
    <dbReference type="NCBI Taxonomy" id="717646"/>
    <lineage>
        <taxon>Eukaryota</taxon>
        <taxon>Fungi</taxon>
        <taxon>Dikarya</taxon>
        <taxon>Ascomycota</taxon>
        <taxon>Pezizomycotina</taxon>
        <taxon>Dothideomycetes</taxon>
        <taxon>Dothideomycetidae</taxon>
        <taxon>Mycosphaerellales</taxon>
        <taxon>Teratosphaeriaceae</taxon>
        <taxon>Baudoinia</taxon>
    </lineage>
</organism>
<feature type="compositionally biased region" description="Polar residues" evidence="1">
    <location>
        <begin position="515"/>
        <end position="562"/>
    </location>
</feature>
<evidence type="ECO:0000313" key="2">
    <source>
        <dbReference type="EMBL" id="EMC97830.1"/>
    </source>
</evidence>
<name>M2NFP8_BAUPA</name>
<dbReference type="EMBL" id="KB445553">
    <property type="protein sequence ID" value="EMC97830.1"/>
    <property type="molecule type" value="Genomic_DNA"/>
</dbReference>
<dbReference type="KEGG" id="bcom:BAUCODRAFT_405328"/>
<feature type="region of interest" description="Disordered" evidence="1">
    <location>
        <begin position="1"/>
        <end position="56"/>
    </location>
</feature>
<dbReference type="HOGENOM" id="CLU_287578_0_0_1"/>
<feature type="compositionally biased region" description="Basic and acidic residues" evidence="1">
    <location>
        <begin position="827"/>
        <end position="837"/>
    </location>
</feature>
<dbReference type="OrthoDB" id="5244050at2759"/>
<feature type="compositionally biased region" description="Polar residues" evidence="1">
    <location>
        <begin position="486"/>
        <end position="498"/>
    </location>
</feature>
<feature type="region of interest" description="Disordered" evidence="1">
    <location>
        <begin position="896"/>
        <end position="979"/>
    </location>
</feature>
<feature type="region of interest" description="Disordered" evidence="1">
    <location>
        <begin position="790"/>
        <end position="880"/>
    </location>
</feature>
<dbReference type="eggNOG" id="ENOG502SNX3">
    <property type="taxonomic scope" value="Eukaryota"/>
</dbReference>
<reference evidence="2 3" key="1">
    <citation type="journal article" date="2012" name="PLoS Pathog.">
        <title>Diverse lifestyles and strategies of plant pathogenesis encoded in the genomes of eighteen Dothideomycetes fungi.</title>
        <authorList>
            <person name="Ohm R.A."/>
            <person name="Feau N."/>
            <person name="Henrissat B."/>
            <person name="Schoch C.L."/>
            <person name="Horwitz B.A."/>
            <person name="Barry K.W."/>
            <person name="Condon B.J."/>
            <person name="Copeland A.C."/>
            <person name="Dhillon B."/>
            <person name="Glaser F."/>
            <person name="Hesse C.N."/>
            <person name="Kosti I."/>
            <person name="LaButti K."/>
            <person name="Lindquist E.A."/>
            <person name="Lucas S."/>
            <person name="Salamov A.A."/>
            <person name="Bradshaw R.E."/>
            <person name="Ciuffetti L."/>
            <person name="Hamelin R.C."/>
            <person name="Kema G.H.J."/>
            <person name="Lawrence C."/>
            <person name="Scott J.A."/>
            <person name="Spatafora J.W."/>
            <person name="Turgeon B.G."/>
            <person name="de Wit P.J.G.M."/>
            <person name="Zhong S."/>
            <person name="Goodwin S.B."/>
            <person name="Grigoriev I.V."/>
        </authorList>
    </citation>
    <scope>NUCLEOTIDE SEQUENCE [LARGE SCALE GENOMIC DNA]</scope>
    <source>
        <strain evidence="2 3">UAMH 10762</strain>
    </source>
</reference>
<feature type="compositionally biased region" description="Polar residues" evidence="1">
    <location>
        <begin position="200"/>
        <end position="211"/>
    </location>
</feature>
<feature type="region of interest" description="Disordered" evidence="1">
    <location>
        <begin position="108"/>
        <end position="128"/>
    </location>
</feature>
<feature type="compositionally biased region" description="Polar residues" evidence="1">
    <location>
        <begin position="840"/>
        <end position="849"/>
    </location>
</feature>
<dbReference type="OMA" id="FTEGYQL"/>
<feature type="region of interest" description="Disordered" evidence="1">
    <location>
        <begin position="381"/>
        <end position="416"/>
    </location>
</feature>
<feature type="region of interest" description="Disordered" evidence="1">
    <location>
        <begin position="253"/>
        <end position="277"/>
    </location>
</feature>
<evidence type="ECO:0000313" key="3">
    <source>
        <dbReference type="Proteomes" id="UP000011761"/>
    </source>
</evidence>
<protein>
    <submittedName>
        <fullName evidence="2">Uncharacterized protein</fullName>
    </submittedName>
</protein>
<feature type="region of interest" description="Disordered" evidence="1">
    <location>
        <begin position="645"/>
        <end position="665"/>
    </location>
</feature>
<feature type="compositionally biased region" description="Low complexity" evidence="1">
    <location>
        <begin position="896"/>
        <end position="905"/>
    </location>
</feature>
<proteinExistence type="predicted"/>
<gene>
    <name evidence="2" type="ORF">BAUCODRAFT_405328</name>
</gene>
<feature type="region of interest" description="Disordered" evidence="1">
    <location>
        <begin position="729"/>
        <end position="756"/>
    </location>
</feature>
<dbReference type="Proteomes" id="UP000011761">
    <property type="component" value="Unassembled WGS sequence"/>
</dbReference>
<feature type="compositionally biased region" description="Basic and acidic residues" evidence="1">
    <location>
        <begin position="402"/>
        <end position="413"/>
    </location>
</feature>
<feature type="compositionally biased region" description="Polar residues" evidence="1">
    <location>
        <begin position="943"/>
        <end position="960"/>
    </location>
</feature>
<feature type="region of interest" description="Disordered" evidence="1">
    <location>
        <begin position="166"/>
        <end position="214"/>
    </location>
</feature>
<keyword evidence="3" id="KW-1185">Reference proteome</keyword>
<accession>M2NFP8</accession>
<feature type="region of interest" description="Disordered" evidence="1">
    <location>
        <begin position="456"/>
        <end position="562"/>
    </location>
</feature>
<dbReference type="GeneID" id="19113994"/>
<dbReference type="RefSeq" id="XP_007674753.1">
    <property type="nucleotide sequence ID" value="XM_007676563.1"/>
</dbReference>
<feature type="compositionally biased region" description="Basic and acidic residues" evidence="1">
    <location>
        <begin position="381"/>
        <end position="395"/>
    </location>
</feature>
<evidence type="ECO:0000256" key="1">
    <source>
        <dbReference type="SAM" id="MobiDB-lite"/>
    </source>
</evidence>
<sequence length="1021" mass="111808">MRFGSRSAHERTPATISEAAPRLDSTLDAEPTIPTYRSRRQAKRPNGTGTIGGNLRQGDFVEQKTLGTLDEAYWNRTNSQLLYASEMAPGRSRSTAWPKFEQNNVSARSLPHTEVYQPTGRPDEGYRGPQYASSQRFYDPSKEPYYVSQQTSASAVRDMGLRKGSPIAFHHDTNSDTTLVKKPLKSALKKRKSEARKQPDTSGLSRTNSSGRKLDLSQMFSHPRAQSRSLFSPYGSVYSPSADVNAPSYFTPETVQLKRPGPDGRFENPKTTNLSPVQPINTSRIKIFEPDIFDSAKTNVRRPPKGIQNWFDGFDISSEEDEADPGNDLHEVDPHDLAADYNRPALIDPWSKAAKEQPNPYHKGSQDALEDRARAIEPAKERLQERLRVTDERKGSVASHVSSDHTSRRRGGESRLAMSELGSQSVLSLSDSGDDVEDGVDLANDVEDDLADADFDLSVPPEKLVEPAQKVKTQRSKPRDSAPRHSASTQLTSQTSGSIPIKLTDDGSLPDIPTLPNSKRTTNISYNHPTQQALRKLTGQGSQASVGLNNQRAPKTPTQEYQETVGETVVSGETVSPAPTEASRIMAVTEEEMILLEMMRRKRAAMQKNSFTEGYQLALKREQEQLAKRRESAQQTAMKILRAKEDRQKCRRGSKTAESGAANDVKPELRRYSQLRKEDVDRALKVERFLASAETPTISEFPEPPCETRSMHGLGFKPLQNAFEVLSPSTYNAKPGKSAEDLPPSPSHESSPALDSHELEDHHLRVRQFLALSGTSDGLSSIAPTATKTPLASFHRNMGASPTSALEENTIPDVPERSPHRMSRLYELGRKDRKGVLSERSPSYGSDSVSPHERKQDRPTPPSREASKDGQPPYYLSPNFDFAPLDFSATQLSASPSISTSRASPLTPTFATAPPSDKPTTDGAYSSDASLRGRTVTPDTDLASLSTQGPVAGTTASSKKQSGKARKAQPRLESIVSSGVDARGSIASSIASITSAGADVLAAWAELGGKSETLPSKRRVR</sequence>
<feature type="compositionally biased region" description="Basic residues" evidence="1">
    <location>
        <begin position="182"/>
        <end position="194"/>
    </location>
</feature>